<dbReference type="InterPro" id="IPR002508">
    <property type="entry name" value="MurNAc-LAA_cat"/>
</dbReference>
<sequence>MFKYLVFISLSIVSFSGCMATRTTQEPSLVEIPPEYSAHPVVGLSKKKDKNVFQIKKVRTIVLDAGHGGKDPGAIGRSGVKEKIVALDITKRLKKALERKGFKIVMTRNKDVFISLKKRTEIASHLNADLFVSIHANANRVRSVHGMEVYTLRHLNILEKNEAQRKNNHKHFFKALVMKENERDVEKILEEKLYNHKQDAAHSLAKKVVKETSRFIKAKNLGVKQSRFFVLRNTLIPAILVEVGFLSNPREERLLKSSSYRQKIANGLAKSIVNYAQGQ</sequence>
<dbReference type="GO" id="GO:0030288">
    <property type="term" value="C:outer membrane-bounded periplasmic space"/>
    <property type="evidence" value="ECO:0007669"/>
    <property type="project" value="TreeGrafter"/>
</dbReference>
<dbReference type="PROSITE" id="PS51257">
    <property type="entry name" value="PROKAR_LIPOPROTEIN"/>
    <property type="match status" value="1"/>
</dbReference>
<dbReference type="CDD" id="cd02696">
    <property type="entry name" value="MurNAc-LAA"/>
    <property type="match status" value="1"/>
</dbReference>
<dbReference type="SUPFAM" id="SSF53187">
    <property type="entry name" value="Zn-dependent exopeptidases"/>
    <property type="match status" value="1"/>
</dbReference>
<dbReference type="EMBL" id="UOGJ01000099">
    <property type="protein sequence ID" value="VAX36505.1"/>
    <property type="molecule type" value="Genomic_DNA"/>
</dbReference>
<keyword evidence="1 3" id="KW-0378">Hydrolase</keyword>
<dbReference type="Pfam" id="PF01520">
    <property type="entry name" value="Amidase_3"/>
    <property type="match status" value="1"/>
</dbReference>
<dbReference type="GO" id="GO:0009253">
    <property type="term" value="P:peptidoglycan catabolic process"/>
    <property type="evidence" value="ECO:0007669"/>
    <property type="project" value="InterPro"/>
</dbReference>
<dbReference type="InterPro" id="IPR050695">
    <property type="entry name" value="N-acetylmuramoyl_amidase_3"/>
</dbReference>
<gene>
    <name evidence="3" type="ORF">MNBD_UNCLBAC01-62</name>
</gene>
<organism evidence="3">
    <name type="scientific">hydrothermal vent metagenome</name>
    <dbReference type="NCBI Taxonomy" id="652676"/>
    <lineage>
        <taxon>unclassified sequences</taxon>
        <taxon>metagenomes</taxon>
        <taxon>ecological metagenomes</taxon>
    </lineage>
</organism>
<evidence type="ECO:0000259" key="2">
    <source>
        <dbReference type="SMART" id="SM00646"/>
    </source>
</evidence>
<dbReference type="PANTHER" id="PTHR30404">
    <property type="entry name" value="N-ACETYLMURAMOYL-L-ALANINE AMIDASE"/>
    <property type="match status" value="1"/>
</dbReference>
<evidence type="ECO:0000313" key="3">
    <source>
        <dbReference type="EMBL" id="VAX36505.1"/>
    </source>
</evidence>
<dbReference type="EC" id="3.5.1.28" evidence="3"/>
<evidence type="ECO:0000256" key="1">
    <source>
        <dbReference type="ARBA" id="ARBA00022801"/>
    </source>
</evidence>
<feature type="domain" description="MurNAc-LAA" evidence="2">
    <location>
        <begin position="120"/>
        <end position="273"/>
    </location>
</feature>
<dbReference type="AlphaFoldDB" id="A0A3B1DWH5"/>
<dbReference type="PANTHER" id="PTHR30404:SF0">
    <property type="entry name" value="N-ACETYLMURAMOYL-L-ALANINE AMIDASE AMIC"/>
    <property type="match status" value="1"/>
</dbReference>
<reference evidence="3" key="1">
    <citation type="submission" date="2018-06" db="EMBL/GenBank/DDBJ databases">
        <authorList>
            <person name="Zhirakovskaya E."/>
        </authorList>
    </citation>
    <scope>NUCLEOTIDE SEQUENCE</scope>
</reference>
<proteinExistence type="predicted"/>
<name>A0A3B1DWH5_9ZZZZ</name>
<dbReference type="FunFam" id="3.40.630.40:FF:000005">
    <property type="entry name" value="N-acetylmuramoyl-L-alanine amidase (AmiA)"/>
    <property type="match status" value="1"/>
</dbReference>
<protein>
    <submittedName>
        <fullName evidence="3">N-acetylmuramoyl-L-alanine amidase</fullName>
        <ecNumber evidence="3">3.5.1.28</ecNumber>
    </submittedName>
</protein>
<accession>A0A3B1DWH5</accession>
<dbReference type="Gene3D" id="3.40.630.40">
    <property type="entry name" value="Zn-dependent exopeptidases"/>
    <property type="match status" value="1"/>
</dbReference>
<dbReference type="SMART" id="SM00646">
    <property type="entry name" value="Ami_3"/>
    <property type="match status" value="1"/>
</dbReference>
<dbReference type="GO" id="GO:0008745">
    <property type="term" value="F:N-acetylmuramoyl-L-alanine amidase activity"/>
    <property type="evidence" value="ECO:0007669"/>
    <property type="project" value="UniProtKB-EC"/>
</dbReference>